<sequence>MPLCDHASSSPRVRGTAPPGAVDVGRQTVHPRACGERPSGRGPWCAGNADELGRVEELWRALHRHHRSINPDLGPFVSDDLSWEQRRKAYDRAIATGGRVLVAERGGEVLGYVAMRPRRMAWPATFDAEAQWVDILTLVVRADMRKAGLCNRLMAAVDDFSSEIGVNAQHVGHVAGDDRAAVFYACHGFQPAWMTLLRLGAPIPSLVGADVPIETADPVEVLGVRELWLPVHRHHQVVSPELGPFVDDDTSWGVFLPIFEAAARRGLLLRAGPAAAPLGIAVLDIAVGRDDFADTWPTGNAVAEIDVMAVRADARGRGIGKALLAAAGRLLEARGVSDCCVGAIAGNAGAIRLFSSAGFRPAWAEMVRWTPGSRLKSSGMPQARTW</sequence>
<dbReference type="Gene3D" id="3.40.630.30">
    <property type="match status" value="2"/>
</dbReference>
<organism evidence="4 5">
    <name type="scientific">Roseitalea porphyridii</name>
    <dbReference type="NCBI Taxonomy" id="1852022"/>
    <lineage>
        <taxon>Bacteria</taxon>
        <taxon>Pseudomonadati</taxon>
        <taxon>Pseudomonadota</taxon>
        <taxon>Alphaproteobacteria</taxon>
        <taxon>Hyphomicrobiales</taxon>
        <taxon>Ahrensiaceae</taxon>
        <taxon>Roseitalea</taxon>
    </lineage>
</organism>
<evidence type="ECO:0000256" key="1">
    <source>
        <dbReference type="ARBA" id="ARBA00022679"/>
    </source>
</evidence>
<dbReference type="OrthoDB" id="9815041at2"/>
<dbReference type="PROSITE" id="PS51186">
    <property type="entry name" value="GNAT"/>
    <property type="match status" value="2"/>
</dbReference>
<accession>A0A4P6V036</accession>
<name>A0A4P6V036_9HYPH</name>
<evidence type="ECO:0000256" key="2">
    <source>
        <dbReference type="SAM" id="MobiDB-lite"/>
    </source>
</evidence>
<feature type="domain" description="N-acetyltransferase" evidence="3">
    <location>
        <begin position="53"/>
        <end position="204"/>
    </location>
</feature>
<keyword evidence="5" id="KW-1185">Reference proteome</keyword>
<dbReference type="PANTHER" id="PTHR13947">
    <property type="entry name" value="GNAT FAMILY N-ACETYLTRANSFERASE"/>
    <property type="match status" value="1"/>
</dbReference>
<dbReference type="SUPFAM" id="SSF55729">
    <property type="entry name" value="Acyl-CoA N-acyltransferases (Nat)"/>
    <property type="match status" value="2"/>
</dbReference>
<dbReference type="EMBL" id="CP036532">
    <property type="protein sequence ID" value="QBK30173.1"/>
    <property type="molecule type" value="Genomic_DNA"/>
</dbReference>
<dbReference type="InterPro" id="IPR016181">
    <property type="entry name" value="Acyl_CoA_acyltransferase"/>
</dbReference>
<evidence type="ECO:0000259" key="3">
    <source>
        <dbReference type="PROSITE" id="PS51186"/>
    </source>
</evidence>
<dbReference type="InterPro" id="IPR000182">
    <property type="entry name" value="GNAT_dom"/>
</dbReference>
<gene>
    <name evidence="4" type="ORF">E0E05_05915</name>
</gene>
<dbReference type="GO" id="GO:0008080">
    <property type="term" value="F:N-acetyltransferase activity"/>
    <property type="evidence" value="ECO:0007669"/>
    <property type="project" value="InterPro"/>
</dbReference>
<proteinExistence type="predicted"/>
<reference evidence="4 5" key="1">
    <citation type="journal article" date="2017" name="Int. J. Syst. Evol. Microbiol.">
        <title>Roseitalea porphyridii gen. nov., sp. nov., isolated from a red alga, and reclassification of Hoeflea suaedae Chung et al. 2013 as Pseudohoeflea suaedae gen. nov., comb. nov.</title>
        <authorList>
            <person name="Hyeon J.W."/>
            <person name="Jeong S.E."/>
            <person name="Baek K."/>
            <person name="Jeon C.O."/>
        </authorList>
    </citation>
    <scope>NUCLEOTIDE SEQUENCE [LARGE SCALE GENOMIC DNA]</scope>
    <source>
        <strain evidence="4 5">MA7-20</strain>
    </source>
</reference>
<dbReference type="AlphaFoldDB" id="A0A4P6V036"/>
<dbReference type="InterPro" id="IPR050769">
    <property type="entry name" value="NAT_camello-type"/>
</dbReference>
<evidence type="ECO:0000313" key="4">
    <source>
        <dbReference type="EMBL" id="QBK30173.1"/>
    </source>
</evidence>
<feature type="domain" description="N-acetyltransferase" evidence="3">
    <location>
        <begin position="211"/>
        <end position="381"/>
    </location>
</feature>
<dbReference type="PANTHER" id="PTHR13947:SF37">
    <property type="entry name" value="LD18367P"/>
    <property type="match status" value="1"/>
</dbReference>
<keyword evidence="1 4" id="KW-0808">Transferase</keyword>
<evidence type="ECO:0000313" key="5">
    <source>
        <dbReference type="Proteomes" id="UP000293719"/>
    </source>
</evidence>
<protein>
    <submittedName>
        <fullName evidence="4">GNAT family N-acetyltransferase</fullName>
    </submittedName>
</protein>
<dbReference type="Proteomes" id="UP000293719">
    <property type="component" value="Chromosome"/>
</dbReference>
<dbReference type="Pfam" id="PF13508">
    <property type="entry name" value="Acetyltransf_7"/>
    <property type="match status" value="2"/>
</dbReference>
<feature type="region of interest" description="Disordered" evidence="2">
    <location>
        <begin position="1"/>
        <end position="43"/>
    </location>
</feature>
<dbReference type="KEGG" id="rpod:E0E05_05915"/>